<dbReference type="PANTHER" id="PTHR22916">
    <property type="entry name" value="GLYCOSYLTRANSFERASE"/>
    <property type="match status" value="1"/>
</dbReference>
<protein>
    <submittedName>
        <fullName evidence="2">Glycosyltransferase involved in cell wall biogenesis-like protein</fullName>
    </submittedName>
</protein>
<reference evidence="2 3" key="1">
    <citation type="journal article" date="2015" name="Nature">
        <title>rRNA introns, odd ribosomes, and small enigmatic genomes across a large radiation of phyla.</title>
        <authorList>
            <person name="Brown C.T."/>
            <person name="Hug L.A."/>
            <person name="Thomas B.C."/>
            <person name="Sharon I."/>
            <person name="Castelle C.J."/>
            <person name="Singh A."/>
            <person name="Wilkins M.J."/>
            <person name="Williams K.H."/>
            <person name="Banfield J.F."/>
        </authorList>
    </citation>
    <scope>NUCLEOTIDE SEQUENCE [LARGE SCALE GENOMIC DNA]</scope>
</reference>
<evidence type="ECO:0000259" key="1">
    <source>
        <dbReference type="Pfam" id="PF00535"/>
    </source>
</evidence>
<name>A0A0G0EDW9_9BACT</name>
<organism evidence="2 3">
    <name type="scientific">Candidatus Nomurabacteria bacterium GW2011_GWE1_35_16</name>
    <dbReference type="NCBI Taxonomy" id="1618761"/>
    <lineage>
        <taxon>Bacteria</taxon>
        <taxon>Candidatus Nomuraibacteriota</taxon>
    </lineage>
</organism>
<sequence>MTLLSIALPVYEMQGRGVEMLQFSLQKLRTQTFSDFEVVISDNSADDDIWEYVESQKRLNIKYVKNKGEHTLSGNVNNAFRNSSGDIIHLMCQDDYFYDNSSLQKIVNNFDANIGWMTSMYMHTNDRVGLFKQQIPRWNDQIYFINTIGTPSCLTFLNGTNLYFDKDLKWFVDCEFYWQLYKKYGEPKILKDTIFIQYLWEGQTTQTITQELVDSEMQHIKNKYMGEIN</sequence>
<dbReference type="Proteomes" id="UP000034952">
    <property type="component" value="Unassembled WGS sequence"/>
</dbReference>
<dbReference type="Gene3D" id="3.90.550.10">
    <property type="entry name" value="Spore Coat Polysaccharide Biosynthesis Protein SpsA, Chain A"/>
    <property type="match status" value="1"/>
</dbReference>
<gene>
    <name evidence="2" type="ORF">UR64_C0025G0009</name>
</gene>
<feature type="domain" description="Glycosyltransferase 2-like" evidence="1">
    <location>
        <begin position="5"/>
        <end position="147"/>
    </location>
</feature>
<accession>A0A0G0EDW9</accession>
<dbReference type="PANTHER" id="PTHR22916:SF3">
    <property type="entry name" value="UDP-GLCNAC:BETAGAL BETA-1,3-N-ACETYLGLUCOSAMINYLTRANSFERASE-LIKE PROTEIN 1"/>
    <property type="match status" value="1"/>
</dbReference>
<dbReference type="InterPro" id="IPR029044">
    <property type="entry name" value="Nucleotide-diphossugar_trans"/>
</dbReference>
<keyword evidence="2" id="KW-0808">Transferase</keyword>
<evidence type="ECO:0000313" key="3">
    <source>
        <dbReference type="Proteomes" id="UP000034952"/>
    </source>
</evidence>
<proteinExistence type="predicted"/>
<dbReference type="EMBL" id="LBPY01000025">
    <property type="protein sequence ID" value="KKP65547.1"/>
    <property type="molecule type" value="Genomic_DNA"/>
</dbReference>
<dbReference type="SUPFAM" id="SSF53448">
    <property type="entry name" value="Nucleotide-diphospho-sugar transferases"/>
    <property type="match status" value="1"/>
</dbReference>
<dbReference type="GO" id="GO:0016758">
    <property type="term" value="F:hexosyltransferase activity"/>
    <property type="evidence" value="ECO:0007669"/>
    <property type="project" value="UniProtKB-ARBA"/>
</dbReference>
<dbReference type="Pfam" id="PF00535">
    <property type="entry name" value="Glycos_transf_2"/>
    <property type="match status" value="1"/>
</dbReference>
<dbReference type="InterPro" id="IPR001173">
    <property type="entry name" value="Glyco_trans_2-like"/>
</dbReference>
<evidence type="ECO:0000313" key="2">
    <source>
        <dbReference type="EMBL" id="KKP65547.1"/>
    </source>
</evidence>
<dbReference type="CDD" id="cd00761">
    <property type="entry name" value="Glyco_tranf_GTA_type"/>
    <property type="match status" value="1"/>
</dbReference>
<comment type="caution">
    <text evidence="2">The sequence shown here is derived from an EMBL/GenBank/DDBJ whole genome shotgun (WGS) entry which is preliminary data.</text>
</comment>
<dbReference type="AlphaFoldDB" id="A0A0G0EDW9"/>